<keyword evidence="2" id="KW-1185">Reference proteome</keyword>
<dbReference type="AlphaFoldDB" id="A0AAV3RNQ1"/>
<proteinExistence type="predicted"/>
<reference evidence="1 2" key="1">
    <citation type="submission" date="2024-01" db="EMBL/GenBank/DDBJ databases">
        <title>The complete chloroplast genome sequence of Lithospermum erythrorhizon: insights into the phylogenetic relationship among Boraginaceae species and the maternal lineages of purple gromwells.</title>
        <authorList>
            <person name="Okada T."/>
            <person name="Watanabe K."/>
        </authorList>
    </citation>
    <scope>NUCLEOTIDE SEQUENCE [LARGE SCALE GENOMIC DNA]</scope>
</reference>
<evidence type="ECO:0000313" key="1">
    <source>
        <dbReference type="EMBL" id="GAA0176237.1"/>
    </source>
</evidence>
<protein>
    <submittedName>
        <fullName evidence="1">Uncharacterized protein</fullName>
    </submittedName>
</protein>
<comment type="caution">
    <text evidence="1">The sequence shown here is derived from an EMBL/GenBank/DDBJ whole genome shotgun (WGS) entry which is preliminary data.</text>
</comment>
<evidence type="ECO:0000313" key="2">
    <source>
        <dbReference type="Proteomes" id="UP001454036"/>
    </source>
</evidence>
<name>A0AAV3RNQ1_LITER</name>
<dbReference type="EMBL" id="BAABME010010019">
    <property type="protein sequence ID" value="GAA0176237.1"/>
    <property type="molecule type" value="Genomic_DNA"/>
</dbReference>
<gene>
    <name evidence="1" type="ORF">LIER_29266</name>
</gene>
<organism evidence="1 2">
    <name type="scientific">Lithospermum erythrorhizon</name>
    <name type="common">Purple gromwell</name>
    <name type="synonym">Lithospermum officinale var. erythrorhizon</name>
    <dbReference type="NCBI Taxonomy" id="34254"/>
    <lineage>
        <taxon>Eukaryota</taxon>
        <taxon>Viridiplantae</taxon>
        <taxon>Streptophyta</taxon>
        <taxon>Embryophyta</taxon>
        <taxon>Tracheophyta</taxon>
        <taxon>Spermatophyta</taxon>
        <taxon>Magnoliopsida</taxon>
        <taxon>eudicotyledons</taxon>
        <taxon>Gunneridae</taxon>
        <taxon>Pentapetalae</taxon>
        <taxon>asterids</taxon>
        <taxon>lamiids</taxon>
        <taxon>Boraginales</taxon>
        <taxon>Boraginaceae</taxon>
        <taxon>Boraginoideae</taxon>
        <taxon>Lithospermeae</taxon>
        <taxon>Lithospermum</taxon>
    </lineage>
</organism>
<accession>A0AAV3RNQ1</accession>
<dbReference type="Proteomes" id="UP001454036">
    <property type="component" value="Unassembled WGS sequence"/>
</dbReference>
<sequence>MSAATPAWRQILSCCMASELVLDVRAERSWLDYCLLGSLVGPTFWAGSASGPITHWVLSCSVGLRIGFGRLGWTFVAGYLLTRLTCWA</sequence>